<comment type="caution">
    <text evidence="1">The sequence shown here is derived from an EMBL/GenBank/DDBJ whole genome shotgun (WGS) entry which is preliminary data.</text>
</comment>
<proteinExistence type="predicted"/>
<dbReference type="Pfam" id="PF00379">
    <property type="entry name" value="Chitin_bind_4"/>
    <property type="match status" value="1"/>
</dbReference>
<dbReference type="EMBL" id="JARKHS020003016">
    <property type="protein sequence ID" value="KAK8786110.1"/>
    <property type="molecule type" value="Genomic_DNA"/>
</dbReference>
<protein>
    <recommendedName>
        <fullName evidence="3">Cuticle protein</fullName>
    </recommendedName>
</protein>
<gene>
    <name evidence="1" type="ORF">V5799_007524</name>
</gene>
<reference evidence="1 2" key="1">
    <citation type="journal article" date="2023" name="Arcadia Sci">
        <title>De novo assembly of a long-read Amblyomma americanum tick genome.</title>
        <authorList>
            <person name="Chou S."/>
            <person name="Poskanzer K.E."/>
            <person name="Rollins M."/>
            <person name="Thuy-Boun P.S."/>
        </authorList>
    </citation>
    <scope>NUCLEOTIDE SEQUENCE [LARGE SCALE GENOMIC DNA]</scope>
    <source>
        <strain evidence="1">F_SG_1</strain>
        <tissue evidence="1">Salivary glands</tissue>
    </source>
</reference>
<organism evidence="1 2">
    <name type="scientific">Amblyomma americanum</name>
    <name type="common">Lone star tick</name>
    <dbReference type="NCBI Taxonomy" id="6943"/>
    <lineage>
        <taxon>Eukaryota</taxon>
        <taxon>Metazoa</taxon>
        <taxon>Ecdysozoa</taxon>
        <taxon>Arthropoda</taxon>
        <taxon>Chelicerata</taxon>
        <taxon>Arachnida</taxon>
        <taxon>Acari</taxon>
        <taxon>Parasitiformes</taxon>
        <taxon>Ixodida</taxon>
        <taxon>Ixodoidea</taxon>
        <taxon>Ixodidae</taxon>
        <taxon>Amblyomminae</taxon>
        <taxon>Amblyomma</taxon>
    </lineage>
</organism>
<evidence type="ECO:0008006" key="3">
    <source>
        <dbReference type="Google" id="ProtNLM"/>
    </source>
</evidence>
<accession>A0AAQ4FG06</accession>
<keyword evidence="2" id="KW-1185">Reference proteome</keyword>
<dbReference type="Proteomes" id="UP001321473">
    <property type="component" value="Unassembled WGS sequence"/>
</dbReference>
<dbReference type="InterPro" id="IPR000618">
    <property type="entry name" value="Insect_cuticle"/>
</dbReference>
<evidence type="ECO:0000313" key="2">
    <source>
        <dbReference type="Proteomes" id="UP001321473"/>
    </source>
</evidence>
<sequence length="403" mass="40018">MCYLLITRIFVRAAISGRFNRSTRTPTSFSLPTITALILLALVAAARAGVVLQPVPQPIVSAPYRAQDVWGNYNFAFNGKPTIGSSWRKESGDAAGNTVGSYGLTDAYGPVRINYGADTRGYSGSVASDGQGTASSSQAGVHINAPSGPTGPYIGGGGYDARFGLAVPSGVPGAAITDSSPYVVPSRVAVAVRAPVVPGHVAVSGPAPVNVGFSAPASPFGPVASLAPAYGAAAAPYDTSFEDTNPGAPAASAYGTGRGGRAANFVDAANAAPTSSEHREGPAGHAGNLADPAAVAAQVVPANGAAPASHSANATDEASDAAAARAYGFVRLAVDAKFAKVATGTPAAHASAPPSLGANFTDAATDAAAARAWGFTRLAQEAKFAKFVARAQAAPAYAAAYAA</sequence>
<evidence type="ECO:0000313" key="1">
    <source>
        <dbReference type="EMBL" id="KAK8786110.1"/>
    </source>
</evidence>
<dbReference type="AlphaFoldDB" id="A0AAQ4FG06"/>
<name>A0AAQ4FG06_AMBAM</name>